<evidence type="ECO:0000313" key="2">
    <source>
        <dbReference type="Proteomes" id="UP000724584"/>
    </source>
</evidence>
<keyword evidence="2" id="KW-1185">Reference proteome</keyword>
<evidence type="ECO:0000313" key="1">
    <source>
        <dbReference type="EMBL" id="KAH6623204.1"/>
    </source>
</evidence>
<name>A0ACB7NZW0_9PEZI</name>
<proteinExistence type="predicted"/>
<dbReference type="Proteomes" id="UP000724584">
    <property type="component" value="Unassembled WGS sequence"/>
</dbReference>
<dbReference type="EMBL" id="JAGIZQ010000006">
    <property type="protein sequence ID" value="KAH6623204.1"/>
    <property type="molecule type" value="Genomic_DNA"/>
</dbReference>
<reference evidence="1 2" key="1">
    <citation type="journal article" date="2021" name="Nat. Commun.">
        <title>Genetic determinants of endophytism in the Arabidopsis root mycobiome.</title>
        <authorList>
            <person name="Mesny F."/>
            <person name="Miyauchi S."/>
            <person name="Thiergart T."/>
            <person name="Pickel B."/>
            <person name="Atanasova L."/>
            <person name="Karlsson M."/>
            <person name="Huettel B."/>
            <person name="Barry K.W."/>
            <person name="Haridas S."/>
            <person name="Chen C."/>
            <person name="Bauer D."/>
            <person name="Andreopoulos W."/>
            <person name="Pangilinan J."/>
            <person name="LaButti K."/>
            <person name="Riley R."/>
            <person name="Lipzen A."/>
            <person name="Clum A."/>
            <person name="Drula E."/>
            <person name="Henrissat B."/>
            <person name="Kohler A."/>
            <person name="Grigoriev I.V."/>
            <person name="Martin F.M."/>
            <person name="Hacquard S."/>
        </authorList>
    </citation>
    <scope>NUCLEOTIDE SEQUENCE [LARGE SCALE GENOMIC DNA]</scope>
    <source>
        <strain evidence="1 2">MPI-SDFR-AT-0079</strain>
    </source>
</reference>
<comment type="caution">
    <text evidence="1">The sequence shown here is derived from an EMBL/GenBank/DDBJ whole genome shotgun (WGS) entry which is preliminary data.</text>
</comment>
<organism evidence="1 2">
    <name type="scientific">Chaetomium tenue</name>
    <dbReference type="NCBI Taxonomy" id="1854479"/>
    <lineage>
        <taxon>Eukaryota</taxon>
        <taxon>Fungi</taxon>
        <taxon>Dikarya</taxon>
        <taxon>Ascomycota</taxon>
        <taxon>Pezizomycotina</taxon>
        <taxon>Sordariomycetes</taxon>
        <taxon>Sordariomycetidae</taxon>
        <taxon>Sordariales</taxon>
        <taxon>Chaetomiaceae</taxon>
        <taxon>Chaetomium</taxon>
    </lineage>
</organism>
<accession>A0ACB7NZW0</accession>
<protein>
    <submittedName>
        <fullName evidence="1">Tannase/feruloyl esterase</fullName>
    </submittedName>
</protein>
<sequence>MTASLRAACVPATFSDLGLFGAEVVSIDTALVTNYTASSGDLVRGTQPSTEIHNATFCNVTVSYTHPGQEDKLSVETWLPIENPTWNDRLQASGGAGWSAGRGVVTYEMMVGSLADGYASTTTDGGLGDSLDPAVWAVKSPGNINWYNVNNFASVALNEQAIIGKDVVKSFYGKPAVYSYFNGCSQGGRQGMMLAQRYPTAYDGITAGAPAMYLSRTGPAMYWPQEVMNMLDKYPYGCELDAITAAAISECDGLDGVVDGIISDPDACLAIFNPSKLIGTPVPNCRQAGNETVKIGTAATVIANATWHGVITANGAWSWYGVGPGTDISNEGLAGYSIAGTAATKCGSGVCIGRPNQLAVDWLESFVGKGDPNLDISKLTYRQFDDMVHSGRQTYGDFESADPDLSGFRNAGGKLLSWHGLWDPLVPPGATRQYHGEVTALQKDTPDFYRHYELPGLGHCFDRASGQPTSLFSQLRAWVENGTAPEHTPVDVTVLDGSIQHRIVCPYPQVAKFQKKGCEDPAEASCWSCVAV</sequence>
<gene>
    <name evidence="1" type="ORF">F5144DRAFT_518093</name>
</gene>